<gene>
    <name evidence="2" type="ORF">PQJ73_03630</name>
</gene>
<dbReference type="InterPro" id="IPR030392">
    <property type="entry name" value="S74_ICA"/>
</dbReference>
<organism evidence="2 3">
    <name type="scientific">Rhodoplanes tepidamans</name>
    <name type="common">Rhodoplanes cryptolactis</name>
    <dbReference type="NCBI Taxonomy" id="200616"/>
    <lineage>
        <taxon>Bacteria</taxon>
        <taxon>Pseudomonadati</taxon>
        <taxon>Pseudomonadota</taxon>
        <taxon>Alphaproteobacteria</taxon>
        <taxon>Hyphomicrobiales</taxon>
        <taxon>Nitrobacteraceae</taxon>
        <taxon>Rhodoplanes</taxon>
    </lineage>
</organism>
<reference evidence="2" key="1">
    <citation type="journal article" date="2023" name="Microbiol Resour">
        <title>Genome Sequences of Rhodoplanes serenus and Two Thermotolerant Strains, Rhodoplanes tepidamans and 'Rhodoplanes cryptolactis,' Further Refine the Genus.</title>
        <authorList>
            <person name="Rayyan A.A."/>
            <person name="Kyndt J.A."/>
        </authorList>
    </citation>
    <scope>NUCLEOTIDE SEQUENCE</scope>
    <source>
        <strain evidence="2">DSM 9987</strain>
    </source>
</reference>
<dbReference type="Proteomes" id="UP001165652">
    <property type="component" value="Unassembled WGS sequence"/>
</dbReference>
<feature type="domain" description="Peptidase S74" evidence="1">
    <location>
        <begin position="638"/>
        <end position="734"/>
    </location>
</feature>
<dbReference type="PROSITE" id="PS51688">
    <property type="entry name" value="ICA"/>
    <property type="match status" value="1"/>
</dbReference>
<dbReference type="Gene3D" id="1.10.10.10">
    <property type="entry name" value="Winged helix-like DNA-binding domain superfamily/Winged helix DNA-binding domain"/>
    <property type="match status" value="1"/>
</dbReference>
<dbReference type="Pfam" id="PF13884">
    <property type="entry name" value="Peptidase_S74"/>
    <property type="match status" value="1"/>
</dbReference>
<dbReference type="RefSeq" id="WP_272775610.1">
    <property type="nucleotide sequence ID" value="NZ_JAQQLI010000003.1"/>
</dbReference>
<dbReference type="EMBL" id="JAQQLI010000003">
    <property type="protein sequence ID" value="MDC7784764.1"/>
    <property type="molecule type" value="Genomic_DNA"/>
</dbReference>
<evidence type="ECO:0000313" key="3">
    <source>
        <dbReference type="Proteomes" id="UP001165652"/>
    </source>
</evidence>
<comment type="caution">
    <text evidence="2">The sequence shown here is derived from an EMBL/GenBank/DDBJ whole genome shotgun (WGS) entry which is preliminary data.</text>
</comment>
<keyword evidence="3" id="KW-1185">Reference proteome</keyword>
<accession>A0ABT5J553</accession>
<name>A0ABT5J553_RHOTP</name>
<dbReference type="InterPro" id="IPR036388">
    <property type="entry name" value="WH-like_DNA-bd_sf"/>
</dbReference>
<evidence type="ECO:0000259" key="1">
    <source>
        <dbReference type="PROSITE" id="PS51688"/>
    </source>
</evidence>
<sequence length="741" mass="76411">MPSRAAAYRVVLGDDIGDPDYLDFRFRDIDLRVTALEDVEKDWTKALATLTEVGLARIDEVLRPAYNEIRRLADLGAIFLAHSDTELLLETGLHRFTVRAEERDAYAPAGYVAAFVEGDTSKCLLGTVRTYDRASGVLEVMVEKAAGSGSATGWAIYPAAASDTADDRAAIDAMKEVINGYRAQCETFRLGAEADKDTAAAMRDSAVVANGQAQAAADFAGLARDDVKTGIAAWNAAVLGPLAVAPSLRPGGQPLQVGDQYFDTNPGVLQWKTWNGAQWTINAVPLGSEVGSVFGRTGSVEAQAGDYRGDLISRTAAQQSALAGASVEDALITLKGQVATEVAARTTAVAAKADKTITVTGGGLATGGGDLTAARTITVPEATTAQAQAGTDSTSAMTPRRTKEAILALAPSPAAASPTVAGVVQLATTAEGTAGTSATKVPSVAVAKSMIDERIAAVVNTAPAALDTLQELAAALGGDANFSATVTALIGTKLAASAVSPFMLTVLDDLDAAGARGTLGAAAAAHVHAIADVANLQAALDAKLAAGSYTPADILAKLLTVDGSGSGLDADKVRNTTPTTFGLARLSDADAASARLGLGLGSAATAAASAFQAAFFTTSGNDATFPGVVTAVDFNSTSDGRLKREVETVLPSMAATIVARLRPVTFRWRRGGDERRHYGLIAQEVLEVMPEAAGAMPDEELGQVLTVNYAALVPPLIALNQELMRKVEELTTRLARLEARV</sequence>
<evidence type="ECO:0000313" key="2">
    <source>
        <dbReference type="EMBL" id="MDC7784764.1"/>
    </source>
</evidence>
<proteinExistence type="predicted"/>
<protein>
    <submittedName>
        <fullName evidence="2">Tail fiber domain-containing protein</fullName>
    </submittedName>
</protein>
<reference evidence="2" key="2">
    <citation type="submission" date="2023-02" db="EMBL/GenBank/DDBJ databases">
        <authorList>
            <person name="Rayyan A."/>
            <person name="Meyer T."/>
            <person name="Kyndt J.A."/>
        </authorList>
    </citation>
    <scope>NUCLEOTIDE SEQUENCE</scope>
    <source>
        <strain evidence="2">DSM 9987</strain>
    </source>
</reference>